<feature type="chain" id="PRO_5038004388" evidence="1">
    <location>
        <begin position="23"/>
        <end position="253"/>
    </location>
</feature>
<keyword evidence="1" id="KW-0732">Signal</keyword>
<dbReference type="Pfam" id="PF15418">
    <property type="entry name" value="DUF4625"/>
    <property type="match status" value="2"/>
</dbReference>
<accession>A0A948TPI7</accession>
<dbReference type="InterPro" id="IPR027829">
    <property type="entry name" value="DUF4625"/>
</dbReference>
<feature type="signal peptide" evidence="1">
    <location>
        <begin position="1"/>
        <end position="22"/>
    </location>
</feature>
<proteinExistence type="predicted"/>
<reference evidence="2" key="1">
    <citation type="journal article" date="2021" name="PeerJ">
        <title>Extensive microbial diversity within the chicken gut microbiome revealed by metagenomics and culture.</title>
        <authorList>
            <person name="Gilroy R."/>
            <person name="Ravi A."/>
            <person name="Getino M."/>
            <person name="Pursley I."/>
            <person name="Horton D.L."/>
            <person name="Alikhan N.F."/>
            <person name="Baker D."/>
            <person name="Gharbi K."/>
            <person name="Hall N."/>
            <person name="Watson M."/>
            <person name="Adriaenssens E.M."/>
            <person name="Foster-Nyarko E."/>
            <person name="Jarju S."/>
            <person name="Secka A."/>
            <person name="Antonio M."/>
            <person name="Oren A."/>
            <person name="Chaudhuri R.R."/>
            <person name="La Ragione R."/>
            <person name="Hildebrand F."/>
            <person name="Pallen M.J."/>
        </authorList>
    </citation>
    <scope>NUCLEOTIDE SEQUENCE</scope>
    <source>
        <strain evidence="2">8470</strain>
    </source>
</reference>
<comment type="caution">
    <text evidence="2">The sequence shown here is derived from an EMBL/GenBank/DDBJ whole genome shotgun (WGS) entry which is preliminary data.</text>
</comment>
<organism evidence="2 3">
    <name type="scientific">Candidatus Phocaeicola excrementipullorum</name>
    <dbReference type="NCBI Taxonomy" id="2838731"/>
    <lineage>
        <taxon>Bacteria</taxon>
        <taxon>Pseudomonadati</taxon>
        <taxon>Bacteroidota</taxon>
        <taxon>Bacteroidia</taxon>
        <taxon>Bacteroidales</taxon>
        <taxon>Bacteroidaceae</taxon>
        <taxon>Phocaeicola</taxon>
    </lineage>
</organism>
<name>A0A948TPI7_9BACT</name>
<dbReference type="AlphaFoldDB" id="A0A948TPI7"/>
<evidence type="ECO:0000313" key="3">
    <source>
        <dbReference type="Proteomes" id="UP000784286"/>
    </source>
</evidence>
<sequence>MKQRILLAASLLLSTITFVVSSCDSDGEQTGVAKPVVALAEVGSGNGKSVVAGKDLHLESELEAEGLIGRIDLSIASADGTNAVLAASWTDGKYIGVRNATFHEHVDIPANTAAGDYELTLAVTDQKGQSTAVTSELKITVPADGAPKVALAEVGKDDGKTAAAGEELHLEADITAPLKIAGIEVELHNSDAGYEFTSIFTGKYLGETSVHFHEHIEVPADAPAGEYHLHFTVTDAEGNATTEEVEGIQITEK</sequence>
<dbReference type="EMBL" id="JAHLFJ010000089">
    <property type="protein sequence ID" value="MBU3856930.1"/>
    <property type="molecule type" value="Genomic_DNA"/>
</dbReference>
<evidence type="ECO:0000313" key="2">
    <source>
        <dbReference type="EMBL" id="MBU3856930.1"/>
    </source>
</evidence>
<dbReference type="PROSITE" id="PS51257">
    <property type="entry name" value="PROKAR_LIPOPROTEIN"/>
    <property type="match status" value="1"/>
</dbReference>
<protein>
    <submittedName>
        <fullName evidence="2">DUF4625 domain-containing protein</fullName>
    </submittedName>
</protein>
<dbReference type="Proteomes" id="UP000784286">
    <property type="component" value="Unassembled WGS sequence"/>
</dbReference>
<gene>
    <name evidence="2" type="ORF">H9928_10335</name>
</gene>
<reference evidence="2" key="2">
    <citation type="submission" date="2021-04" db="EMBL/GenBank/DDBJ databases">
        <authorList>
            <person name="Gilroy R."/>
        </authorList>
    </citation>
    <scope>NUCLEOTIDE SEQUENCE</scope>
    <source>
        <strain evidence="2">8470</strain>
    </source>
</reference>
<evidence type="ECO:0000256" key="1">
    <source>
        <dbReference type="SAM" id="SignalP"/>
    </source>
</evidence>